<sequence>MKTICIFIVFLNFFNFKAQEINCNIEQTKDFKEFKTIYSNIDVDDYRSHLDNNYSNSDTELILLKKPDRFKGELTVFAIKNDKIFGYKKDTSKVIYVTIHQQDFELVNENLSQLKNNFYVNFCNNKETHSNIYLLIVRKKGKVVSGYFSVNLLEFRTKNENQDLSILYNLMSILHRYSFFK</sequence>
<dbReference type="Proteomes" id="UP000637299">
    <property type="component" value="Unassembled WGS sequence"/>
</dbReference>
<name>A0ABR8Z7S4_9FLAO</name>
<evidence type="ECO:0008006" key="3">
    <source>
        <dbReference type="Google" id="ProtNLM"/>
    </source>
</evidence>
<comment type="caution">
    <text evidence="1">The sequence shown here is derived from an EMBL/GenBank/DDBJ whole genome shotgun (WGS) entry which is preliminary data.</text>
</comment>
<evidence type="ECO:0000313" key="2">
    <source>
        <dbReference type="Proteomes" id="UP000637299"/>
    </source>
</evidence>
<keyword evidence="2" id="KW-1185">Reference proteome</keyword>
<accession>A0ABR8Z7S4</accession>
<gene>
    <name evidence="1" type="ORF">IC610_00720</name>
</gene>
<reference evidence="1 2" key="1">
    <citation type="submission" date="2020-09" db="EMBL/GenBank/DDBJ databases">
        <title>Genome seq and assembly of Chryseobacterium sp.</title>
        <authorList>
            <person name="Chhetri G."/>
        </authorList>
    </citation>
    <scope>NUCLEOTIDE SEQUENCE [LARGE SCALE GENOMIC DNA]</scope>
    <source>
        <strain evidence="1 2">GCR10</strain>
    </source>
</reference>
<proteinExistence type="predicted"/>
<evidence type="ECO:0000313" key="1">
    <source>
        <dbReference type="EMBL" id="MBD8080938.1"/>
    </source>
</evidence>
<dbReference type="EMBL" id="JACYFS010000001">
    <property type="protein sequence ID" value="MBD8080938.1"/>
    <property type="molecule type" value="Genomic_DNA"/>
</dbReference>
<organism evidence="1 2">
    <name type="scientific">Chryseobacterium caseinilyticum</name>
    <dbReference type="NCBI Taxonomy" id="2771428"/>
    <lineage>
        <taxon>Bacteria</taxon>
        <taxon>Pseudomonadati</taxon>
        <taxon>Bacteroidota</taxon>
        <taxon>Flavobacteriia</taxon>
        <taxon>Flavobacteriales</taxon>
        <taxon>Weeksellaceae</taxon>
        <taxon>Chryseobacterium group</taxon>
        <taxon>Chryseobacterium</taxon>
    </lineage>
</organism>
<protein>
    <recommendedName>
        <fullName evidence="3">DUF4252 domain-containing protein</fullName>
    </recommendedName>
</protein>
<dbReference type="RefSeq" id="WP_191734767.1">
    <property type="nucleotide sequence ID" value="NZ_JACYFS010000001.1"/>
</dbReference>